<evidence type="ECO:0000313" key="1">
    <source>
        <dbReference type="EMBL" id="KAA6317033.1"/>
    </source>
</evidence>
<protein>
    <recommendedName>
        <fullName evidence="2">Tyrosine-protein phosphatase</fullName>
    </recommendedName>
</protein>
<organism evidence="1">
    <name type="scientific">termite gut metagenome</name>
    <dbReference type="NCBI Taxonomy" id="433724"/>
    <lineage>
        <taxon>unclassified sequences</taxon>
        <taxon>metagenomes</taxon>
        <taxon>organismal metagenomes</taxon>
    </lineage>
</organism>
<dbReference type="InterPro" id="IPR026893">
    <property type="entry name" value="Tyr/Ser_Pase_IphP-type"/>
</dbReference>
<dbReference type="Pfam" id="PF13350">
    <property type="entry name" value="Y_phosphatase3"/>
    <property type="match status" value="1"/>
</dbReference>
<dbReference type="Gene3D" id="3.90.190.10">
    <property type="entry name" value="Protein tyrosine phosphatase superfamily"/>
    <property type="match status" value="1"/>
</dbReference>
<sequence>MTYKNLLSCLTLFFILPSCTSRSPNIVAVCEEDKVGNNVIKWETPSRIKGKVKVYASTNPDRIPPRNPIAIADISNHRLTIVTNDPVRRYYYLMVFDNRYRIKIAGRKIDVLGIQNLYDIGGYKLKEGKNVKWGKLYRAGEIGNLNHYALNKLKNTGIRTIVNLDHTFSEQKDNFLKNSGFNVVSVPLHTIGNQIYKDLQQKEIINNDTMYRTSDYINYEYMLKHQSEYKRIFEILLNKTNYPVMFHCSSDKKYIAVVSSLVLAALGVNAQSIMENYRLINSSSNISPRFAYYFPAQSRKTTISTYEEFLNNLKKQIEKSYGSMNAYLEQEIELTEDDIIQLKELLLE</sequence>
<evidence type="ECO:0008006" key="2">
    <source>
        <dbReference type="Google" id="ProtNLM"/>
    </source>
</evidence>
<gene>
    <name evidence="1" type="ORF">EZS27_032751</name>
</gene>
<dbReference type="InterPro" id="IPR029021">
    <property type="entry name" value="Prot-tyrosine_phosphatase-like"/>
</dbReference>
<dbReference type="GO" id="GO:0004721">
    <property type="term" value="F:phosphoprotein phosphatase activity"/>
    <property type="evidence" value="ECO:0007669"/>
    <property type="project" value="InterPro"/>
</dbReference>
<reference evidence="1" key="1">
    <citation type="submission" date="2019-03" db="EMBL/GenBank/DDBJ databases">
        <title>Single cell metagenomics reveals metabolic interactions within the superorganism composed of flagellate Streblomastix strix and complex community of Bacteroidetes bacteria on its surface.</title>
        <authorList>
            <person name="Treitli S.C."/>
            <person name="Kolisko M."/>
            <person name="Husnik F."/>
            <person name="Keeling P."/>
            <person name="Hampl V."/>
        </authorList>
    </citation>
    <scope>NUCLEOTIDE SEQUENCE</scope>
    <source>
        <strain evidence="1">STM</strain>
    </source>
</reference>
<dbReference type="PANTHER" id="PTHR31126">
    <property type="entry name" value="TYROSINE-PROTEIN PHOSPHATASE"/>
    <property type="match status" value="1"/>
</dbReference>
<dbReference type="EMBL" id="SNRY01004663">
    <property type="protein sequence ID" value="KAA6317033.1"/>
    <property type="molecule type" value="Genomic_DNA"/>
</dbReference>
<proteinExistence type="predicted"/>
<dbReference type="AlphaFoldDB" id="A0A5J4Q8X0"/>
<dbReference type="SUPFAM" id="SSF52799">
    <property type="entry name" value="(Phosphotyrosine protein) phosphatases II"/>
    <property type="match status" value="1"/>
</dbReference>
<accession>A0A5J4Q8X0</accession>
<comment type="caution">
    <text evidence="1">The sequence shown here is derived from an EMBL/GenBank/DDBJ whole genome shotgun (WGS) entry which is preliminary data.</text>
</comment>
<name>A0A5J4Q8X0_9ZZZZ</name>
<dbReference type="PANTHER" id="PTHR31126:SF1">
    <property type="entry name" value="TYROSINE SPECIFIC PROTEIN PHOSPHATASES DOMAIN-CONTAINING PROTEIN"/>
    <property type="match status" value="1"/>
</dbReference>